<feature type="domain" description="Antitoxin FitA-like ribbon-helix-helix" evidence="1">
    <location>
        <begin position="4"/>
        <end position="39"/>
    </location>
</feature>
<proteinExistence type="predicted"/>
<evidence type="ECO:0000313" key="2">
    <source>
        <dbReference type="EMBL" id="MTD55366.1"/>
    </source>
</evidence>
<keyword evidence="3" id="KW-1185">Reference proteome</keyword>
<dbReference type="InterPro" id="IPR010985">
    <property type="entry name" value="Ribbon_hlx_hlx"/>
</dbReference>
<comment type="caution">
    <text evidence="2">The sequence shown here is derived from an EMBL/GenBank/DDBJ whole genome shotgun (WGS) entry which is preliminary data.</text>
</comment>
<evidence type="ECO:0000313" key="3">
    <source>
        <dbReference type="Proteomes" id="UP000440096"/>
    </source>
</evidence>
<name>A0A6N7Z6U4_9PSEU</name>
<sequence length="74" mass="8138">MSDVLIRDVPDDVLAAIDTQAARLGLSRNEYVRRELRSVAQRSASGVTAADLQRFAQTFTDLSDPDVMDQAWAA</sequence>
<accession>A0A6N7Z6U4</accession>
<evidence type="ECO:0000259" key="1">
    <source>
        <dbReference type="Pfam" id="PF22513"/>
    </source>
</evidence>
<dbReference type="GO" id="GO:0006355">
    <property type="term" value="P:regulation of DNA-templated transcription"/>
    <property type="evidence" value="ECO:0007669"/>
    <property type="project" value="InterPro"/>
</dbReference>
<dbReference type="Pfam" id="PF22513">
    <property type="entry name" value="FitA-like_RHH"/>
    <property type="match status" value="1"/>
</dbReference>
<dbReference type="InterPro" id="IPR013321">
    <property type="entry name" value="Arc_rbn_hlx_hlx"/>
</dbReference>
<dbReference type="InterPro" id="IPR053853">
    <property type="entry name" value="FitA-like_RHH"/>
</dbReference>
<dbReference type="Gene3D" id="1.10.1220.10">
    <property type="entry name" value="Met repressor-like"/>
    <property type="match status" value="1"/>
</dbReference>
<gene>
    <name evidence="2" type="ORF">GKO32_15470</name>
</gene>
<dbReference type="RefSeq" id="WP_312867969.1">
    <property type="nucleotide sequence ID" value="NZ_WMBA01000020.1"/>
</dbReference>
<dbReference type="AlphaFoldDB" id="A0A6N7Z6U4"/>
<protein>
    <submittedName>
        <fullName evidence="2">Antitoxin</fullName>
    </submittedName>
</protein>
<dbReference type="SUPFAM" id="SSF47598">
    <property type="entry name" value="Ribbon-helix-helix"/>
    <property type="match status" value="1"/>
</dbReference>
<reference evidence="2 3" key="1">
    <citation type="submission" date="2019-11" db="EMBL/GenBank/DDBJ databases">
        <title>Draft genome of Amycolatopsis RM579.</title>
        <authorList>
            <person name="Duangmal K."/>
            <person name="Mingma R."/>
        </authorList>
    </citation>
    <scope>NUCLEOTIDE SEQUENCE [LARGE SCALE GENOMIC DNA]</scope>
    <source>
        <strain evidence="2 3">RM579</strain>
    </source>
</reference>
<dbReference type="Proteomes" id="UP000440096">
    <property type="component" value="Unassembled WGS sequence"/>
</dbReference>
<dbReference type="EMBL" id="WMBA01000020">
    <property type="protein sequence ID" value="MTD55366.1"/>
    <property type="molecule type" value="Genomic_DNA"/>
</dbReference>
<organism evidence="2 3">
    <name type="scientific">Amycolatopsis pithecellobii</name>
    <dbReference type="NCBI Taxonomy" id="664692"/>
    <lineage>
        <taxon>Bacteria</taxon>
        <taxon>Bacillati</taxon>
        <taxon>Actinomycetota</taxon>
        <taxon>Actinomycetes</taxon>
        <taxon>Pseudonocardiales</taxon>
        <taxon>Pseudonocardiaceae</taxon>
        <taxon>Amycolatopsis</taxon>
    </lineage>
</organism>